<feature type="chain" id="PRO_5045409264" evidence="5">
    <location>
        <begin position="20"/>
        <end position="938"/>
    </location>
</feature>
<dbReference type="Pfam" id="PF00593">
    <property type="entry name" value="TonB_dep_Rec_b-barrel"/>
    <property type="match status" value="1"/>
</dbReference>
<comment type="similarity">
    <text evidence="4">Belongs to the TonB-dependent receptor family.</text>
</comment>
<feature type="domain" description="TonB-dependent receptor plug" evidence="7">
    <location>
        <begin position="128"/>
        <end position="226"/>
    </location>
</feature>
<reference evidence="8 9" key="1">
    <citation type="submission" date="2022-10" db="EMBL/GenBank/DDBJ databases">
        <title>Comparative genomics and taxonomic characterization of three novel marine species of genus Reichenbachiella exhibiting antioxidant and polysaccharide degradation activities.</title>
        <authorList>
            <person name="Muhammad N."/>
            <person name="Lee Y.-J."/>
            <person name="Ko J."/>
            <person name="Kim S.-G."/>
        </authorList>
    </citation>
    <scope>NUCLEOTIDE SEQUENCE [LARGE SCALE GENOMIC DNA]</scope>
    <source>
        <strain evidence="8 9">ABR2-5</strain>
    </source>
</reference>
<evidence type="ECO:0000256" key="4">
    <source>
        <dbReference type="RuleBase" id="RU003357"/>
    </source>
</evidence>
<dbReference type="EMBL" id="JAOYOD010000001">
    <property type="protein sequence ID" value="MCV9387585.1"/>
    <property type="molecule type" value="Genomic_DNA"/>
</dbReference>
<name>A0ABT3CVR5_9BACT</name>
<dbReference type="Pfam" id="PF13715">
    <property type="entry name" value="CarbopepD_reg_2"/>
    <property type="match status" value="1"/>
</dbReference>
<evidence type="ECO:0000256" key="5">
    <source>
        <dbReference type="SAM" id="SignalP"/>
    </source>
</evidence>
<feature type="domain" description="TonB-dependent receptor-like beta-barrel" evidence="6">
    <location>
        <begin position="426"/>
        <end position="903"/>
    </location>
</feature>
<evidence type="ECO:0000256" key="2">
    <source>
        <dbReference type="ARBA" id="ARBA00023136"/>
    </source>
</evidence>
<dbReference type="SUPFAM" id="SSF49464">
    <property type="entry name" value="Carboxypeptidase regulatory domain-like"/>
    <property type="match status" value="1"/>
</dbReference>
<dbReference type="Pfam" id="PF07715">
    <property type="entry name" value="Plug"/>
    <property type="match status" value="1"/>
</dbReference>
<keyword evidence="8" id="KW-0675">Receptor</keyword>
<dbReference type="Gene3D" id="2.40.170.20">
    <property type="entry name" value="TonB-dependent receptor, beta-barrel domain"/>
    <property type="match status" value="1"/>
</dbReference>
<dbReference type="InterPro" id="IPR036942">
    <property type="entry name" value="Beta-barrel_TonB_sf"/>
</dbReference>
<dbReference type="SUPFAM" id="SSF56935">
    <property type="entry name" value="Porins"/>
    <property type="match status" value="1"/>
</dbReference>
<dbReference type="Gene3D" id="2.60.40.1120">
    <property type="entry name" value="Carboxypeptidase-like, regulatory domain"/>
    <property type="match status" value="1"/>
</dbReference>
<gene>
    <name evidence="8" type="ORF">N7U62_12970</name>
</gene>
<keyword evidence="5" id="KW-0732">Signal</keyword>
<protein>
    <submittedName>
        <fullName evidence="8">TonB-dependent receptor</fullName>
    </submittedName>
</protein>
<dbReference type="Gene3D" id="2.170.130.10">
    <property type="entry name" value="TonB-dependent receptor, plug domain"/>
    <property type="match status" value="1"/>
</dbReference>
<keyword evidence="3" id="KW-0998">Cell outer membrane</keyword>
<dbReference type="PANTHER" id="PTHR40980:SF5">
    <property type="entry name" value="TONB-DEPENDENT RECEPTOR"/>
    <property type="match status" value="1"/>
</dbReference>
<evidence type="ECO:0000256" key="3">
    <source>
        <dbReference type="ARBA" id="ARBA00023237"/>
    </source>
</evidence>
<evidence type="ECO:0000259" key="6">
    <source>
        <dbReference type="Pfam" id="PF00593"/>
    </source>
</evidence>
<evidence type="ECO:0000256" key="1">
    <source>
        <dbReference type="ARBA" id="ARBA00004442"/>
    </source>
</evidence>
<organism evidence="8 9">
    <name type="scientific">Reichenbachiella ulvae</name>
    <dbReference type="NCBI Taxonomy" id="2980104"/>
    <lineage>
        <taxon>Bacteria</taxon>
        <taxon>Pseudomonadati</taxon>
        <taxon>Bacteroidota</taxon>
        <taxon>Cytophagia</taxon>
        <taxon>Cytophagales</taxon>
        <taxon>Reichenbachiellaceae</taxon>
        <taxon>Reichenbachiella</taxon>
    </lineage>
</organism>
<dbReference type="InterPro" id="IPR012910">
    <property type="entry name" value="Plug_dom"/>
</dbReference>
<comment type="caution">
    <text evidence="8">The sequence shown here is derived from an EMBL/GenBank/DDBJ whole genome shotgun (WGS) entry which is preliminary data.</text>
</comment>
<evidence type="ECO:0000259" key="7">
    <source>
        <dbReference type="Pfam" id="PF07715"/>
    </source>
</evidence>
<comment type="subcellular location">
    <subcellularLocation>
        <location evidence="1 4">Cell outer membrane</location>
    </subcellularLocation>
</comment>
<dbReference type="InterPro" id="IPR000531">
    <property type="entry name" value="Beta-barrel_TonB"/>
</dbReference>
<dbReference type="Proteomes" id="UP001300692">
    <property type="component" value="Unassembled WGS sequence"/>
</dbReference>
<accession>A0ABT3CVR5</accession>
<keyword evidence="2 4" id="KW-0472">Membrane</keyword>
<sequence>MKKIVFVAFLVLVVGSAMAQKGFVRGKITDGENGEGLFGATVTKQGTTQGAVADFDGNFSLSLEEGTHTLVVQFISYQSKVIEGVQVVADEVTQLDVIISEDVQQLESVVVTAEQIRDNDVALLSVQKKSVNTVDGISSAAFKKVGDSNLSSAMKRVTGVTVQGGKYVYVRGLGDRYTKTSLNGMVVPGLDPDRNDVQIDIFPTGVLENVMVYKTFTPNLNGDFAGGLVDIQTKAFPDQKSTSISLSMGYNPDMHFQSNAVGYEGSGTDFLGWDNGQRDLPFAKGTEIPTLSNDQNGFLENTTKKFDPTLGVDRGTNFMNTGLSFSHRNQIQGEKLTFGYNAILSYKNTNTYYEGFTRKRYEKDRTASEVALVRDFTGEGDLSTNNVLWSGLLSFAVKNDNHTIGTNLLHTQNGVSTALERELRLTSLNNPTNINNDILAYTQRSMTNNITYGKHFFGKLRVDWSNSLLYSRITDPDYRDTRINEDDGEYGFRNGGAMNRFWRDLTEVSESFKLDFTYDLNDNNKIKFGGLVTHREREFDVYNYAYEELSVFRVEYNDPNWLLSEGNLYSSSNPDGLYIQDNSNAYNNYDGKQNIFAGYVMNEMQITQKLKSIYGLRVENAQMFYSGVRLNEDNSQQEENNTKTLDATNLLPSVNFVYALQEDMNLRASFNKTLARPSFKEKSSAFIEDPITRTQFSGNLDIRQAQILNYDLRWEYFFSPSEMVSVSAFYKDFTDHIALVFFPNNPGQLKPRNVGEASVYGTEFEFRKNLTFITPALENFSVGTNVSLVVSKVNRKTVTVNENGDSEYDSEVAYQGSEAGVSKYREMTGQSPYVVNGFLSYENNMLGLSGNLSYNVQGETLTFIGISNIPDVYTSPFHSLNLKVSKVIGKEGNSSISLTAKNLLNSENKLVYKFGSEEELFSLYKPGRLFNLKYTYNF</sequence>
<evidence type="ECO:0000313" key="8">
    <source>
        <dbReference type="EMBL" id="MCV9387585.1"/>
    </source>
</evidence>
<keyword evidence="9" id="KW-1185">Reference proteome</keyword>
<dbReference type="PANTHER" id="PTHR40980">
    <property type="entry name" value="PLUG DOMAIN-CONTAINING PROTEIN"/>
    <property type="match status" value="1"/>
</dbReference>
<evidence type="ECO:0000313" key="9">
    <source>
        <dbReference type="Proteomes" id="UP001300692"/>
    </source>
</evidence>
<proteinExistence type="inferred from homology"/>
<dbReference type="InterPro" id="IPR008969">
    <property type="entry name" value="CarboxyPept-like_regulatory"/>
</dbReference>
<dbReference type="InterPro" id="IPR037066">
    <property type="entry name" value="Plug_dom_sf"/>
</dbReference>
<keyword evidence="4" id="KW-0798">TonB box</keyword>
<dbReference type="RefSeq" id="WP_264138406.1">
    <property type="nucleotide sequence ID" value="NZ_JAOYOD010000001.1"/>
</dbReference>
<feature type="signal peptide" evidence="5">
    <location>
        <begin position="1"/>
        <end position="19"/>
    </location>
</feature>